<gene>
    <name evidence="2" type="ORF">DP116_05640</name>
</gene>
<keyword evidence="1" id="KW-0812">Transmembrane</keyword>
<accession>A0ABX1P4T8</accession>
<sequence>MAALGALFRRFFDEFNDTRLSFVELFNSKYFTSFAGMPQRLGILYCPIRLMLLSLVPTLSQTLGLARVLLLFLAITLLTLVLDYGL</sequence>
<dbReference type="Proteomes" id="UP000718564">
    <property type="component" value="Unassembled WGS sequence"/>
</dbReference>
<proteinExistence type="predicted"/>
<organism evidence="2 3">
    <name type="scientific">Brasilonema bromeliae SPC951</name>
    <dbReference type="NCBI Taxonomy" id="385972"/>
    <lineage>
        <taxon>Bacteria</taxon>
        <taxon>Bacillati</taxon>
        <taxon>Cyanobacteriota</taxon>
        <taxon>Cyanophyceae</taxon>
        <taxon>Nostocales</taxon>
        <taxon>Scytonemataceae</taxon>
        <taxon>Brasilonema</taxon>
        <taxon>Bromeliae group (in: Brasilonema)</taxon>
    </lineage>
</organism>
<keyword evidence="1" id="KW-0472">Membrane</keyword>
<feature type="transmembrane region" description="Helical" evidence="1">
    <location>
        <begin position="65"/>
        <end position="85"/>
    </location>
</feature>
<name>A0ABX1P4T8_9CYAN</name>
<reference evidence="2 3" key="1">
    <citation type="submission" date="2018-06" db="EMBL/GenBank/DDBJ databases">
        <title>Comparative genomics of Brasilonema spp. strains.</title>
        <authorList>
            <person name="Alvarenga D.O."/>
            <person name="Fiore M.F."/>
            <person name="Varani A.M."/>
        </authorList>
    </citation>
    <scope>NUCLEOTIDE SEQUENCE [LARGE SCALE GENOMIC DNA]</scope>
    <source>
        <strain evidence="2 3">SPC951</strain>
    </source>
</reference>
<protein>
    <submittedName>
        <fullName evidence="2">Uncharacterized protein</fullName>
    </submittedName>
</protein>
<evidence type="ECO:0000313" key="2">
    <source>
        <dbReference type="EMBL" id="NMG18956.1"/>
    </source>
</evidence>
<keyword evidence="3" id="KW-1185">Reference proteome</keyword>
<evidence type="ECO:0000313" key="3">
    <source>
        <dbReference type="Proteomes" id="UP000718564"/>
    </source>
</evidence>
<evidence type="ECO:0000256" key="1">
    <source>
        <dbReference type="SAM" id="Phobius"/>
    </source>
</evidence>
<comment type="caution">
    <text evidence="2">The sequence shown here is derived from an EMBL/GenBank/DDBJ whole genome shotgun (WGS) entry which is preliminary data.</text>
</comment>
<dbReference type="EMBL" id="QMEB01000027">
    <property type="protein sequence ID" value="NMG18956.1"/>
    <property type="molecule type" value="Genomic_DNA"/>
</dbReference>
<keyword evidence="1" id="KW-1133">Transmembrane helix</keyword>